<evidence type="ECO:0000256" key="2">
    <source>
        <dbReference type="ARBA" id="ARBA00008814"/>
    </source>
</evidence>
<dbReference type="Proteomes" id="UP001519290">
    <property type="component" value="Unassembled WGS sequence"/>
</dbReference>
<evidence type="ECO:0000313" key="7">
    <source>
        <dbReference type="Proteomes" id="UP001519290"/>
    </source>
</evidence>
<comment type="subcellular location">
    <subcellularLocation>
        <location evidence="1">Cell envelope</location>
    </subcellularLocation>
</comment>
<accession>A0ABS4X2A0</accession>
<reference evidence="6 7" key="1">
    <citation type="submission" date="2021-03" db="EMBL/GenBank/DDBJ databases">
        <title>Sequencing the genomes of 1000 actinobacteria strains.</title>
        <authorList>
            <person name="Klenk H.-P."/>
        </authorList>
    </citation>
    <scope>NUCLEOTIDE SEQUENCE [LARGE SCALE GENOMIC DNA]</scope>
    <source>
        <strain evidence="6 7">DSM 14566</strain>
    </source>
</reference>
<comment type="similarity">
    <text evidence="2">Belongs to the bacterial solute-binding protein 8 family.</text>
</comment>
<gene>
    <name evidence="6" type="ORF">JOF43_002519</name>
</gene>
<feature type="domain" description="Fe/B12 periplasmic-binding" evidence="5">
    <location>
        <begin position="81"/>
        <end position="356"/>
    </location>
</feature>
<organism evidence="6 7">
    <name type="scientific">Brachybacterium sacelli</name>
    <dbReference type="NCBI Taxonomy" id="173364"/>
    <lineage>
        <taxon>Bacteria</taxon>
        <taxon>Bacillati</taxon>
        <taxon>Actinomycetota</taxon>
        <taxon>Actinomycetes</taxon>
        <taxon>Micrococcales</taxon>
        <taxon>Dermabacteraceae</taxon>
        <taxon>Brachybacterium</taxon>
    </lineage>
</organism>
<keyword evidence="4" id="KW-0732">Signal</keyword>
<dbReference type="EMBL" id="JAGIOD010000001">
    <property type="protein sequence ID" value="MBP2382562.1"/>
    <property type="molecule type" value="Genomic_DNA"/>
</dbReference>
<keyword evidence="7" id="KW-1185">Reference proteome</keyword>
<sequence length="356" mass="37820">MTVPHRSRSITAPLRDGLAPSSVLDRRSLLAGAGLLGLTTLSACGAGEAGTLTSGSDDDSDLRTVTDAMGREVELPLQPRAVVSLHYAGTQAMMDLGVIPVGTGAAGQSGEDGLEYVPENLWTDLQEVPVVVPGGEVDIEAVAGLEPDLVLAHNVLEDDVLSQLEQIAPVFGFTLRGGDRADWQQRVHEVAEALGLGQEFTDLKSAWEDELATTAEEYADVTDGLVVGVIGAYETGNFYAWGEENMPGTLLTPLGLTWSAQENQAVAGQGEPEATISSERILEVVGDADLLFYDSNLLGEPNSFMVELQESSLYQQLEAVKAGRVHAFGKNTIAGFSDARFSLEQIRGALEDFRSS</sequence>
<evidence type="ECO:0000256" key="3">
    <source>
        <dbReference type="ARBA" id="ARBA00022448"/>
    </source>
</evidence>
<dbReference type="Pfam" id="PF01497">
    <property type="entry name" value="Peripla_BP_2"/>
    <property type="match status" value="1"/>
</dbReference>
<keyword evidence="3" id="KW-0813">Transport</keyword>
<dbReference type="PANTHER" id="PTHR30532">
    <property type="entry name" value="IRON III DICITRATE-BINDING PERIPLASMIC PROTEIN"/>
    <property type="match status" value="1"/>
</dbReference>
<name>A0ABS4X2A0_9MICO</name>
<dbReference type="RefSeq" id="WP_209902483.1">
    <property type="nucleotide sequence ID" value="NZ_BAAAJW010000007.1"/>
</dbReference>
<dbReference type="Gene3D" id="3.40.50.1980">
    <property type="entry name" value="Nitrogenase molybdenum iron protein domain"/>
    <property type="match status" value="2"/>
</dbReference>
<evidence type="ECO:0000313" key="6">
    <source>
        <dbReference type="EMBL" id="MBP2382562.1"/>
    </source>
</evidence>
<evidence type="ECO:0000259" key="5">
    <source>
        <dbReference type="PROSITE" id="PS50983"/>
    </source>
</evidence>
<dbReference type="PANTHER" id="PTHR30532:SF1">
    <property type="entry name" value="IRON(3+)-HYDROXAMATE-BINDING PROTEIN FHUD"/>
    <property type="match status" value="1"/>
</dbReference>
<comment type="caution">
    <text evidence="6">The sequence shown here is derived from an EMBL/GenBank/DDBJ whole genome shotgun (WGS) entry which is preliminary data.</text>
</comment>
<evidence type="ECO:0000256" key="1">
    <source>
        <dbReference type="ARBA" id="ARBA00004196"/>
    </source>
</evidence>
<evidence type="ECO:0000256" key="4">
    <source>
        <dbReference type="ARBA" id="ARBA00022729"/>
    </source>
</evidence>
<dbReference type="PROSITE" id="PS50983">
    <property type="entry name" value="FE_B12_PBP"/>
    <property type="match status" value="1"/>
</dbReference>
<proteinExistence type="inferred from homology"/>
<protein>
    <submittedName>
        <fullName evidence="6">Iron complex transport system substrate-binding protein</fullName>
    </submittedName>
</protein>
<dbReference type="InterPro" id="IPR002491">
    <property type="entry name" value="ABC_transptr_periplasmic_BD"/>
</dbReference>
<dbReference type="SUPFAM" id="SSF53807">
    <property type="entry name" value="Helical backbone' metal receptor"/>
    <property type="match status" value="1"/>
</dbReference>
<dbReference type="InterPro" id="IPR051313">
    <property type="entry name" value="Bact_iron-sidero_bind"/>
</dbReference>